<reference evidence="1 2" key="2">
    <citation type="journal article" date="2022" name="Mol. Ecol. Resour.">
        <title>The genomes of chicory, endive, great burdock and yacon provide insights into Asteraceae paleo-polyploidization history and plant inulin production.</title>
        <authorList>
            <person name="Fan W."/>
            <person name="Wang S."/>
            <person name="Wang H."/>
            <person name="Wang A."/>
            <person name="Jiang F."/>
            <person name="Liu H."/>
            <person name="Zhao H."/>
            <person name="Xu D."/>
            <person name="Zhang Y."/>
        </authorList>
    </citation>
    <scope>NUCLEOTIDE SEQUENCE [LARGE SCALE GENOMIC DNA]</scope>
    <source>
        <strain evidence="2">cv. Yunnan</strain>
        <tissue evidence="1">Leaves</tissue>
    </source>
</reference>
<sequence>MAPAPSPLPPSPPPRRSPPPPSSPPPQPKEKVSPPPQSHSLPTNSTSHDVFAPPPGHQSAPPPTHKSTKSPTHKPQHTEHSNTSNAARIIGLALAGFVFLTLVTICITCARRKKKKKQKAAAYYTKPPPGSMHEHVVQFTRPEMKGIPVGVGAKWGGSKQFNTSGQFSPLTPKMSLPFNMTHFSYNELSTATGGFSLSNLLGQGMNCPVMKWETRIRDPRIIHRDIKSSNILLDYNFEAKVADFGLAKLASGDDTHISTRVMGTFGYLAPEYASSGKLTEKSDVFSFGVMLLELLTGRKPIDPTSNRIEDSLVDWAGPLLAKALKDKNYNGLVDPRLEGDYETHEVARMVSCTAASIHHSAKRRPKMSQASDGSLDALNDTLKPQRMESTLSVNQSPDTPTSIVYDTMAYTNDMRRLEMEMSNEKTSKEASS</sequence>
<gene>
    <name evidence="1" type="ORF">L1987_05762</name>
</gene>
<evidence type="ECO:0000313" key="2">
    <source>
        <dbReference type="Proteomes" id="UP001056120"/>
    </source>
</evidence>
<name>A0ACB9JW79_9ASTR</name>
<reference evidence="2" key="1">
    <citation type="journal article" date="2022" name="Mol. Ecol. Resour.">
        <title>The genomes of chicory, endive, great burdock and yacon provide insights into Asteraceae palaeo-polyploidization history and plant inulin production.</title>
        <authorList>
            <person name="Fan W."/>
            <person name="Wang S."/>
            <person name="Wang H."/>
            <person name="Wang A."/>
            <person name="Jiang F."/>
            <person name="Liu H."/>
            <person name="Zhao H."/>
            <person name="Xu D."/>
            <person name="Zhang Y."/>
        </authorList>
    </citation>
    <scope>NUCLEOTIDE SEQUENCE [LARGE SCALE GENOMIC DNA]</scope>
    <source>
        <strain evidence="2">cv. Yunnan</strain>
    </source>
</reference>
<dbReference type="Proteomes" id="UP001056120">
    <property type="component" value="Linkage Group LG02"/>
</dbReference>
<accession>A0ACB9JW79</accession>
<organism evidence="1 2">
    <name type="scientific">Smallanthus sonchifolius</name>
    <dbReference type="NCBI Taxonomy" id="185202"/>
    <lineage>
        <taxon>Eukaryota</taxon>
        <taxon>Viridiplantae</taxon>
        <taxon>Streptophyta</taxon>
        <taxon>Embryophyta</taxon>
        <taxon>Tracheophyta</taxon>
        <taxon>Spermatophyta</taxon>
        <taxon>Magnoliopsida</taxon>
        <taxon>eudicotyledons</taxon>
        <taxon>Gunneridae</taxon>
        <taxon>Pentapetalae</taxon>
        <taxon>asterids</taxon>
        <taxon>campanulids</taxon>
        <taxon>Asterales</taxon>
        <taxon>Asteraceae</taxon>
        <taxon>Asteroideae</taxon>
        <taxon>Heliantheae alliance</taxon>
        <taxon>Millerieae</taxon>
        <taxon>Smallanthus</taxon>
    </lineage>
</organism>
<dbReference type="EMBL" id="CM042019">
    <property type="protein sequence ID" value="KAI3824307.1"/>
    <property type="molecule type" value="Genomic_DNA"/>
</dbReference>
<comment type="caution">
    <text evidence="1">The sequence shown here is derived from an EMBL/GenBank/DDBJ whole genome shotgun (WGS) entry which is preliminary data.</text>
</comment>
<evidence type="ECO:0000313" key="1">
    <source>
        <dbReference type="EMBL" id="KAI3824307.1"/>
    </source>
</evidence>
<proteinExistence type="predicted"/>
<keyword evidence="2" id="KW-1185">Reference proteome</keyword>
<protein>
    <submittedName>
        <fullName evidence="1">Uncharacterized protein</fullName>
    </submittedName>
</protein>